<feature type="domain" description="Mur ligase N-terminal catalytic" evidence="15">
    <location>
        <begin position="16"/>
        <end position="119"/>
    </location>
</feature>
<dbReference type="GO" id="GO:0051301">
    <property type="term" value="P:cell division"/>
    <property type="evidence" value="ECO:0007669"/>
    <property type="project" value="UniProtKB-KW"/>
</dbReference>
<reference evidence="18 19" key="1">
    <citation type="submission" date="2018-12" db="EMBL/GenBank/DDBJ databases">
        <title>Deinococcus radiophilus ATCC 27603 genome sequencing and assembly.</title>
        <authorList>
            <person name="Maclea K.S."/>
            <person name="Maynard C.R."/>
        </authorList>
    </citation>
    <scope>NUCLEOTIDE SEQUENCE [LARGE SCALE GENOMIC DNA]</scope>
    <source>
        <strain evidence="18 19">ATCC 27603</strain>
    </source>
</reference>
<keyword evidence="10 14" id="KW-0573">Peptidoglycan synthesis</keyword>
<evidence type="ECO:0000256" key="4">
    <source>
        <dbReference type="ARBA" id="ARBA00022490"/>
    </source>
</evidence>
<dbReference type="Gene3D" id="3.40.50.720">
    <property type="entry name" value="NAD(P)-binding Rossmann-like Domain"/>
    <property type="match status" value="1"/>
</dbReference>
<dbReference type="Pfam" id="PF02875">
    <property type="entry name" value="Mur_ligase_C"/>
    <property type="match status" value="1"/>
</dbReference>
<gene>
    <name evidence="14 18" type="primary">murC</name>
    <name evidence="18" type="ORF">EJ104_02030</name>
</gene>
<dbReference type="GO" id="GO:0071555">
    <property type="term" value="P:cell wall organization"/>
    <property type="evidence" value="ECO:0007669"/>
    <property type="project" value="UniProtKB-KW"/>
</dbReference>
<dbReference type="GO" id="GO:0009252">
    <property type="term" value="P:peptidoglycan biosynthetic process"/>
    <property type="evidence" value="ECO:0007669"/>
    <property type="project" value="UniProtKB-UniRule"/>
</dbReference>
<feature type="domain" description="Mur ligase C-terminal" evidence="16">
    <location>
        <begin position="331"/>
        <end position="460"/>
    </location>
</feature>
<comment type="caution">
    <text evidence="18">The sequence shown here is derived from an EMBL/GenBank/DDBJ whole genome shotgun (WGS) entry which is preliminary data.</text>
</comment>
<proteinExistence type="inferred from homology"/>
<keyword evidence="7 14" id="KW-0547">Nucleotide-binding</keyword>
<dbReference type="InterPro" id="IPR036565">
    <property type="entry name" value="Mur-like_cat_sf"/>
</dbReference>
<comment type="pathway">
    <text evidence="2 14">Cell wall biogenesis; peptidoglycan biosynthesis.</text>
</comment>
<evidence type="ECO:0000256" key="9">
    <source>
        <dbReference type="ARBA" id="ARBA00022960"/>
    </source>
</evidence>
<feature type="domain" description="Mur ligase central" evidence="17">
    <location>
        <begin position="127"/>
        <end position="308"/>
    </location>
</feature>
<evidence type="ECO:0000256" key="5">
    <source>
        <dbReference type="ARBA" id="ARBA00022598"/>
    </source>
</evidence>
<name>A0A431W4B3_9DEIO</name>
<keyword evidence="6 14" id="KW-0132">Cell division</keyword>
<evidence type="ECO:0000259" key="17">
    <source>
        <dbReference type="Pfam" id="PF08245"/>
    </source>
</evidence>
<dbReference type="SUPFAM" id="SSF51984">
    <property type="entry name" value="MurCD N-terminal domain"/>
    <property type="match status" value="1"/>
</dbReference>
<dbReference type="SUPFAM" id="SSF53623">
    <property type="entry name" value="MurD-like peptide ligases, catalytic domain"/>
    <property type="match status" value="1"/>
</dbReference>
<dbReference type="AlphaFoldDB" id="A0A431W4B3"/>
<evidence type="ECO:0000256" key="14">
    <source>
        <dbReference type="HAMAP-Rule" id="MF_00046"/>
    </source>
</evidence>
<organism evidence="18 19">
    <name type="scientific">Deinococcus radiophilus</name>
    <dbReference type="NCBI Taxonomy" id="32062"/>
    <lineage>
        <taxon>Bacteria</taxon>
        <taxon>Thermotogati</taxon>
        <taxon>Deinococcota</taxon>
        <taxon>Deinococci</taxon>
        <taxon>Deinococcales</taxon>
        <taxon>Deinococcaceae</taxon>
        <taxon>Deinococcus</taxon>
    </lineage>
</organism>
<evidence type="ECO:0000313" key="19">
    <source>
        <dbReference type="Proteomes" id="UP000277766"/>
    </source>
</evidence>
<evidence type="ECO:0000256" key="12">
    <source>
        <dbReference type="ARBA" id="ARBA00023316"/>
    </source>
</evidence>
<evidence type="ECO:0000256" key="13">
    <source>
        <dbReference type="ARBA" id="ARBA00047833"/>
    </source>
</evidence>
<evidence type="ECO:0000259" key="16">
    <source>
        <dbReference type="Pfam" id="PF02875"/>
    </source>
</evidence>
<dbReference type="InterPro" id="IPR004101">
    <property type="entry name" value="Mur_ligase_C"/>
</dbReference>
<keyword evidence="19" id="KW-1185">Reference proteome</keyword>
<dbReference type="OrthoDB" id="9804126at2"/>
<dbReference type="EMBL" id="RXPE01000002">
    <property type="protein sequence ID" value="RTR30309.1"/>
    <property type="molecule type" value="Genomic_DNA"/>
</dbReference>
<dbReference type="Proteomes" id="UP000277766">
    <property type="component" value="Unassembled WGS sequence"/>
</dbReference>
<dbReference type="Pfam" id="PF01225">
    <property type="entry name" value="Mur_ligase"/>
    <property type="match status" value="1"/>
</dbReference>
<evidence type="ECO:0000313" key="18">
    <source>
        <dbReference type="EMBL" id="RTR30309.1"/>
    </source>
</evidence>
<dbReference type="EC" id="6.3.2.8" evidence="3 14"/>
<dbReference type="PANTHER" id="PTHR43445">
    <property type="entry name" value="UDP-N-ACETYLMURAMATE--L-ALANINE LIGASE-RELATED"/>
    <property type="match status" value="1"/>
</dbReference>
<evidence type="ECO:0000259" key="15">
    <source>
        <dbReference type="Pfam" id="PF01225"/>
    </source>
</evidence>
<dbReference type="InterPro" id="IPR050061">
    <property type="entry name" value="MurCDEF_pg_biosynth"/>
</dbReference>
<dbReference type="SUPFAM" id="SSF53244">
    <property type="entry name" value="MurD-like peptide ligases, peptide-binding domain"/>
    <property type="match status" value="1"/>
</dbReference>
<sequence>MTKLFTSEHPSPQDTHIHLMGIGGIGVSAFARLLKARGYHVSGCDAQVSELTRQLEAEGIAVHIGHDASHLQATPERPAASVLVASEAVPKSHPEVQAALQAGMTVLPRMQLLAELLEASPSIGVIGTHGKTTTSSMIAVALLGAGLDPSAFVGGIVPEFGANARAGQGPFVAEVDESDRNFAALHCETAVFTNAEDDHVGGNQATYWETVEEQHAGFARFVSQARRVLYYADWHGLEGQGLDELVAGCPEQLSYGTSEGCTYRAHDVRPDPAGTSFTVMYRGNVLGKARVSLPGHHNAMNALAALAVTHLYGGEFAAASQALAAFKGPGRRWQHIGEVRGAQVIDDYAHNPTKLQAAVQAAQQTGRRVRVVFQPHRYLRTQQSWPRLADALMNADEVLVMDIASANETPIEGVHARLIVDRMQGRGHLGVRYWPERNDIVEYLRRTAEGGDIIVTMGAGDVWQLARELVGPELPQPSTPLREAR</sequence>
<dbReference type="PANTHER" id="PTHR43445:SF3">
    <property type="entry name" value="UDP-N-ACETYLMURAMATE--L-ALANINE LIGASE"/>
    <property type="match status" value="1"/>
</dbReference>
<dbReference type="Gene3D" id="3.40.1190.10">
    <property type="entry name" value="Mur-like, catalytic domain"/>
    <property type="match status" value="1"/>
</dbReference>
<dbReference type="RefSeq" id="WP_126351090.1">
    <property type="nucleotide sequence ID" value="NZ_RXPE01000002.1"/>
</dbReference>
<dbReference type="InterPro" id="IPR000713">
    <property type="entry name" value="Mur_ligase_N"/>
</dbReference>
<feature type="binding site" evidence="14">
    <location>
        <begin position="127"/>
        <end position="133"/>
    </location>
    <ligand>
        <name>ATP</name>
        <dbReference type="ChEBI" id="CHEBI:30616"/>
    </ligand>
</feature>
<comment type="catalytic activity">
    <reaction evidence="13 14">
        <text>UDP-N-acetyl-alpha-D-muramate + L-alanine + ATP = UDP-N-acetyl-alpha-D-muramoyl-L-alanine + ADP + phosphate + H(+)</text>
        <dbReference type="Rhea" id="RHEA:23372"/>
        <dbReference type="ChEBI" id="CHEBI:15378"/>
        <dbReference type="ChEBI" id="CHEBI:30616"/>
        <dbReference type="ChEBI" id="CHEBI:43474"/>
        <dbReference type="ChEBI" id="CHEBI:57972"/>
        <dbReference type="ChEBI" id="CHEBI:70757"/>
        <dbReference type="ChEBI" id="CHEBI:83898"/>
        <dbReference type="ChEBI" id="CHEBI:456216"/>
        <dbReference type="EC" id="6.3.2.8"/>
    </reaction>
</comment>
<dbReference type="InterPro" id="IPR013221">
    <property type="entry name" value="Mur_ligase_cen"/>
</dbReference>
<dbReference type="UniPathway" id="UPA00219"/>
<keyword evidence="5 14" id="KW-0436">Ligase</keyword>
<protein>
    <recommendedName>
        <fullName evidence="3 14">UDP-N-acetylmuramate--L-alanine ligase</fullName>
        <ecNumber evidence="3 14">6.3.2.8</ecNumber>
    </recommendedName>
    <alternativeName>
        <fullName evidence="14">UDP-N-acetylmuramoyl-L-alanine synthetase</fullName>
    </alternativeName>
</protein>
<keyword evidence="9 14" id="KW-0133">Cell shape</keyword>
<dbReference type="InterPro" id="IPR005758">
    <property type="entry name" value="UDP-N-AcMur_Ala_ligase_MurC"/>
</dbReference>
<comment type="similarity">
    <text evidence="14">Belongs to the MurCDEF family.</text>
</comment>
<comment type="subcellular location">
    <subcellularLocation>
        <location evidence="1 14">Cytoplasm</location>
    </subcellularLocation>
</comment>
<dbReference type="NCBIfam" id="TIGR01082">
    <property type="entry name" value="murC"/>
    <property type="match status" value="1"/>
</dbReference>
<keyword evidence="12 14" id="KW-0961">Cell wall biogenesis/degradation</keyword>
<dbReference type="GO" id="GO:0008763">
    <property type="term" value="F:UDP-N-acetylmuramate-L-alanine ligase activity"/>
    <property type="evidence" value="ECO:0007669"/>
    <property type="project" value="UniProtKB-UniRule"/>
</dbReference>
<dbReference type="Pfam" id="PF08245">
    <property type="entry name" value="Mur_ligase_M"/>
    <property type="match status" value="1"/>
</dbReference>
<dbReference type="Gene3D" id="3.90.190.20">
    <property type="entry name" value="Mur ligase, C-terminal domain"/>
    <property type="match status" value="1"/>
</dbReference>
<dbReference type="GO" id="GO:0005737">
    <property type="term" value="C:cytoplasm"/>
    <property type="evidence" value="ECO:0007669"/>
    <property type="project" value="UniProtKB-SubCell"/>
</dbReference>
<keyword evidence="11 14" id="KW-0131">Cell cycle</keyword>
<evidence type="ECO:0000256" key="7">
    <source>
        <dbReference type="ARBA" id="ARBA00022741"/>
    </source>
</evidence>
<evidence type="ECO:0000256" key="10">
    <source>
        <dbReference type="ARBA" id="ARBA00022984"/>
    </source>
</evidence>
<comment type="function">
    <text evidence="14">Cell wall formation.</text>
</comment>
<evidence type="ECO:0000256" key="2">
    <source>
        <dbReference type="ARBA" id="ARBA00004752"/>
    </source>
</evidence>
<evidence type="ECO:0000256" key="8">
    <source>
        <dbReference type="ARBA" id="ARBA00022840"/>
    </source>
</evidence>
<keyword evidence="8 14" id="KW-0067">ATP-binding</keyword>
<keyword evidence="4 14" id="KW-0963">Cytoplasm</keyword>
<evidence type="ECO:0000256" key="1">
    <source>
        <dbReference type="ARBA" id="ARBA00004496"/>
    </source>
</evidence>
<evidence type="ECO:0000256" key="3">
    <source>
        <dbReference type="ARBA" id="ARBA00012211"/>
    </source>
</evidence>
<evidence type="ECO:0000256" key="11">
    <source>
        <dbReference type="ARBA" id="ARBA00023306"/>
    </source>
</evidence>
<dbReference type="HAMAP" id="MF_00046">
    <property type="entry name" value="MurC"/>
    <property type="match status" value="1"/>
</dbReference>
<accession>A0A431W4B3</accession>
<dbReference type="InterPro" id="IPR036615">
    <property type="entry name" value="Mur_ligase_C_dom_sf"/>
</dbReference>
<dbReference type="GO" id="GO:0005524">
    <property type="term" value="F:ATP binding"/>
    <property type="evidence" value="ECO:0007669"/>
    <property type="project" value="UniProtKB-UniRule"/>
</dbReference>
<dbReference type="GO" id="GO:0008360">
    <property type="term" value="P:regulation of cell shape"/>
    <property type="evidence" value="ECO:0007669"/>
    <property type="project" value="UniProtKB-KW"/>
</dbReference>
<evidence type="ECO:0000256" key="6">
    <source>
        <dbReference type="ARBA" id="ARBA00022618"/>
    </source>
</evidence>